<dbReference type="EMBL" id="BLAN01000056">
    <property type="protein sequence ID" value="GET08200.1"/>
    <property type="molecule type" value="Genomic_DNA"/>
</dbReference>
<name>A0A6F9XSS6_9LACO</name>
<dbReference type="RefSeq" id="WP_172585858.1">
    <property type="nucleotide sequence ID" value="NZ_BLAN01000056.1"/>
</dbReference>
<gene>
    <name evidence="1" type="ORF">SY111_08240</name>
</gene>
<proteinExistence type="predicted"/>
<evidence type="ECO:0000313" key="1">
    <source>
        <dbReference type="EMBL" id="GET08200.1"/>
    </source>
</evidence>
<protein>
    <submittedName>
        <fullName evidence="1">Uncharacterized protein</fullName>
    </submittedName>
</protein>
<organism evidence="1">
    <name type="scientific">Ligilactobacillus agilis</name>
    <dbReference type="NCBI Taxonomy" id="1601"/>
    <lineage>
        <taxon>Bacteria</taxon>
        <taxon>Bacillati</taxon>
        <taxon>Bacillota</taxon>
        <taxon>Bacilli</taxon>
        <taxon>Lactobacillales</taxon>
        <taxon>Lactobacillaceae</taxon>
        <taxon>Ligilactobacillus</taxon>
    </lineage>
</organism>
<reference evidence="1" key="1">
    <citation type="submission" date="2019-10" db="EMBL/GenBank/DDBJ databases">
        <title>Lactobacillus agilis SY111 Whole Genome Sequencing Project.</title>
        <authorList>
            <person name="Suzuki S."/>
            <person name="Endo A."/>
            <person name="Maeno S."/>
            <person name="Shiwa Y."/>
            <person name="Matsutani M."/>
            <person name="Kajikawa A."/>
        </authorList>
    </citation>
    <scope>NUCLEOTIDE SEQUENCE</scope>
    <source>
        <strain evidence="1">SY111</strain>
    </source>
</reference>
<comment type="caution">
    <text evidence="1">The sequence shown here is derived from an EMBL/GenBank/DDBJ whole genome shotgun (WGS) entry which is preliminary data.</text>
</comment>
<sequence>MQKSIVAFVEQLQRAYNKQSEEFKKAVQAPKDVKAQSFERYVVSLFEGLRSEEERTKEQDLLYIILLMFIIDYDGDYFKKESLPLKERVAGYVYQESYFEGQRSSIRFLIKERENLGLSENQIIELAMESIGLTKAEAKQLYDELLADLEQ</sequence>
<dbReference type="Proteomes" id="UP000494178">
    <property type="component" value="Unassembled WGS sequence"/>
</dbReference>
<accession>A0A6F9XSS6</accession>
<dbReference type="AlphaFoldDB" id="A0A6F9XSS6"/>